<keyword evidence="1" id="KW-0175">Coiled coil</keyword>
<name>A0A0D9VE81_9ORYZ</name>
<dbReference type="Gramene" id="LPERR02G08760.1">
    <property type="protein sequence ID" value="LPERR02G08760.1"/>
    <property type="gene ID" value="LPERR02G08760"/>
</dbReference>
<evidence type="ECO:0000313" key="4">
    <source>
        <dbReference type="Proteomes" id="UP000032180"/>
    </source>
</evidence>
<feature type="coiled-coil region" evidence="1">
    <location>
        <begin position="91"/>
        <end position="146"/>
    </location>
</feature>
<reference evidence="3" key="3">
    <citation type="submission" date="2015-04" db="UniProtKB">
        <authorList>
            <consortium name="EnsemblPlants"/>
        </authorList>
    </citation>
    <scope>IDENTIFICATION</scope>
</reference>
<evidence type="ECO:0000256" key="2">
    <source>
        <dbReference type="SAM" id="MobiDB-lite"/>
    </source>
</evidence>
<accession>A0A0D9VE81</accession>
<sequence length="267" mass="30341">MDLQETGVQHSVDAVDADLSRATNSPRAPPRRALTAAGGGSGGAAMELSAAFEERVRQMEDARNHRLSLLHAEKELQAERSRLLDAKIASARRLERRHLLLERRAADLASRALSARADIDAARSRRAAVSRELSSVREETEEAERREEEWDRFYEAKRKEMEEFQAMSGRFEAEARDEVRRLRDLVSQLKSTLQEHHGRVMYLNNAEITAAEARRSDLMVKKAKLDESLASARQFRALLQQQLQKAFSSQVGIKRQHELPSKLESFI</sequence>
<feature type="region of interest" description="Disordered" evidence="2">
    <location>
        <begin position="1"/>
        <end position="45"/>
    </location>
</feature>
<dbReference type="PANTHER" id="PTHR37214:SF2">
    <property type="entry name" value="CYTOMEGALOVIRUS UL139 PROTEIN"/>
    <property type="match status" value="1"/>
</dbReference>
<reference evidence="3 4" key="1">
    <citation type="submission" date="2012-08" db="EMBL/GenBank/DDBJ databases">
        <title>Oryza genome evolution.</title>
        <authorList>
            <person name="Wing R.A."/>
        </authorList>
    </citation>
    <scope>NUCLEOTIDE SEQUENCE</scope>
</reference>
<dbReference type="AlphaFoldDB" id="A0A0D9VE81"/>
<dbReference type="eggNOG" id="ENOG502RYHJ">
    <property type="taxonomic scope" value="Eukaryota"/>
</dbReference>
<dbReference type="Pfam" id="PF12507">
    <property type="entry name" value="HCMV_UL139"/>
    <property type="match status" value="1"/>
</dbReference>
<reference evidence="4" key="2">
    <citation type="submission" date="2013-12" db="EMBL/GenBank/DDBJ databases">
        <authorList>
            <person name="Yu Y."/>
            <person name="Lee S."/>
            <person name="de Baynast K."/>
            <person name="Wissotski M."/>
            <person name="Liu L."/>
            <person name="Talag J."/>
            <person name="Goicoechea J."/>
            <person name="Angelova A."/>
            <person name="Jetty R."/>
            <person name="Kudrna D."/>
            <person name="Golser W."/>
            <person name="Rivera L."/>
            <person name="Zhang J."/>
            <person name="Wing R."/>
        </authorList>
    </citation>
    <scope>NUCLEOTIDE SEQUENCE</scope>
</reference>
<evidence type="ECO:0000256" key="1">
    <source>
        <dbReference type="SAM" id="Coils"/>
    </source>
</evidence>
<dbReference type="HOGENOM" id="CLU_091141_0_0_1"/>
<dbReference type="PANTHER" id="PTHR37214">
    <property type="entry name" value="CYTOMEGALOVIRUS UL139 PROTEIN"/>
    <property type="match status" value="1"/>
</dbReference>
<keyword evidence="4" id="KW-1185">Reference proteome</keyword>
<dbReference type="InterPro" id="IPR021042">
    <property type="entry name" value="Herpes_UL139_cytomegalovirus"/>
</dbReference>
<dbReference type="Proteomes" id="UP000032180">
    <property type="component" value="Chromosome 2"/>
</dbReference>
<organism evidence="3 4">
    <name type="scientific">Leersia perrieri</name>
    <dbReference type="NCBI Taxonomy" id="77586"/>
    <lineage>
        <taxon>Eukaryota</taxon>
        <taxon>Viridiplantae</taxon>
        <taxon>Streptophyta</taxon>
        <taxon>Embryophyta</taxon>
        <taxon>Tracheophyta</taxon>
        <taxon>Spermatophyta</taxon>
        <taxon>Magnoliopsida</taxon>
        <taxon>Liliopsida</taxon>
        <taxon>Poales</taxon>
        <taxon>Poaceae</taxon>
        <taxon>BOP clade</taxon>
        <taxon>Oryzoideae</taxon>
        <taxon>Oryzeae</taxon>
        <taxon>Oryzinae</taxon>
        <taxon>Leersia</taxon>
    </lineage>
</organism>
<dbReference type="EnsemblPlants" id="LPERR02G08760.1">
    <property type="protein sequence ID" value="LPERR02G08760.1"/>
    <property type="gene ID" value="LPERR02G08760"/>
</dbReference>
<protein>
    <submittedName>
        <fullName evidence="3">Uncharacterized protein</fullName>
    </submittedName>
</protein>
<proteinExistence type="predicted"/>
<evidence type="ECO:0000313" key="3">
    <source>
        <dbReference type="EnsemblPlants" id="LPERR02G08760.1"/>
    </source>
</evidence>